<organism evidence="4 5">
    <name type="scientific">Streptomyces cinerochromogenes</name>
    <dbReference type="NCBI Taxonomy" id="66422"/>
    <lineage>
        <taxon>Bacteria</taxon>
        <taxon>Bacillati</taxon>
        <taxon>Actinomycetota</taxon>
        <taxon>Actinomycetes</taxon>
        <taxon>Kitasatosporales</taxon>
        <taxon>Streptomycetaceae</taxon>
        <taxon>Streptomyces</taxon>
    </lineage>
</organism>
<dbReference type="Gene3D" id="3.40.50.1820">
    <property type="entry name" value="alpha/beta hydrolase"/>
    <property type="match status" value="1"/>
</dbReference>
<dbReference type="SMART" id="SM00824">
    <property type="entry name" value="PKS_TE"/>
    <property type="match status" value="1"/>
</dbReference>
<evidence type="ECO:0000259" key="3">
    <source>
        <dbReference type="SMART" id="SM00824"/>
    </source>
</evidence>
<dbReference type="PANTHER" id="PTHR11487:SF0">
    <property type="entry name" value="S-ACYL FATTY ACID SYNTHASE THIOESTERASE, MEDIUM CHAIN"/>
    <property type="match status" value="1"/>
</dbReference>
<reference evidence="4 5" key="1">
    <citation type="submission" date="2024-10" db="EMBL/GenBank/DDBJ databases">
        <title>The Natural Products Discovery Center: Release of the First 8490 Sequenced Strains for Exploring Actinobacteria Biosynthetic Diversity.</title>
        <authorList>
            <person name="Kalkreuter E."/>
            <person name="Kautsar S.A."/>
            <person name="Yang D."/>
            <person name="Bader C.D."/>
            <person name="Teijaro C.N."/>
            <person name="Fluegel L."/>
            <person name="Davis C.M."/>
            <person name="Simpson J.R."/>
            <person name="Lauterbach L."/>
            <person name="Steele A.D."/>
            <person name="Gui C."/>
            <person name="Meng S."/>
            <person name="Li G."/>
            <person name="Viehrig K."/>
            <person name="Ye F."/>
            <person name="Su P."/>
            <person name="Kiefer A.F."/>
            <person name="Nichols A."/>
            <person name="Cepeda A.J."/>
            <person name="Yan W."/>
            <person name="Fan B."/>
            <person name="Jiang Y."/>
            <person name="Adhikari A."/>
            <person name="Zheng C.-J."/>
            <person name="Schuster L."/>
            <person name="Cowan T.M."/>
            <person name="Smanski M.J."/>
            <person name="Chevrette M.G."/>
            <person name="De Carvalho L.P.S."/>
            <person name="Shen B."/>
        </authorList>
    </citation>
    <scope>NUCLEOTIDE SEQUENCE [LARGE SCALE GENOMIC DNA]</scope>
    <source>
        <strain evidence="4 5">NPDC048320</strain>
    </source>
</reference>
<gene>
    <name evidence="4" type="ORF">ACGFZB_04365</name>
</gene>
<dbReference type="InterPro" id="IPR012223">
    <property type="entry name" value="TEII"/>
</dbReference>
<accession>A0ABW7AYR1</accession>
<dbReference type="InterPro" id="IPR001031">
    <property type="entry name" value="Thioesterase"/>
</dbReference>
<comment type="caution">
    <text evidence="4">The sequence shown here is derived from an EMBL/GenBank/DDBJ whole genome shotgun (WGS) entry which is preliminary data.</text>
</comment>
<sequence length="263" mass="28562">MADRSGAEHQLWLRSFHQATPGAPRLLCLPHAGGSASFYFPVSKALSPAVDVRAVQYPGRQDRHLEAPLDSVQDLARGVFRALDERDGTPLALFGHSMGAMVGFELARLLEDAGRPPAVFFVSGRRGPSVERSEDVHQGDDARLIEEVTRLGGTDGAVLRDEEMLSMILPVLRADYRAVETYRHTPGPRLSCPFVALTGDADPRVTPEEARTWSQETDGPFELHVYPGAHFYLVAQQQAVLARIEATLRRLASGTGAGTGAVV</sequence>
<name>A0ABW7AYR1_9ACTN</name>
<keyword evidence="2" id="KW-0378">Hydrolase</keyword>
<dbReference type="PANTHER" id="PTHR11487">
    <property type="entry name" value="THIOESTERASE"/>
    <property type="match status" value="1"/>
</dbReference>
<dbReference type="Pfam" id="PF00975">
    <property type="entry name" value="Thioesterase"/>
    <property type="match status" value="1"/>
</dbReference>
<evidence type="ECO:0000313" key="5">
    <source>
        <dbReference type="Proteomes" id="UP001604267"/>
    </source>
</evidence>
<evidence type="ECO:0000313" key="4">
    <source>
        <dbReference type="EMBL" id="MFG3009686.1"/>
    </source>
</evidence>
<dbReference type="EMBL" id="JBICYV010000002">
    <property type="protein sequence ID" value="MFG3009686.1"/>
    <property type="molecule type" value="Genomic_DNA"/>
</dbReference>
<proteinExistence type="inferred from homology"/>
<dbReference type="Proteomes" id="UP001604267">
    <property type="component" value="Unassembled WGS sequence"/>
</dbReference>
<dbReference type="InterPro" id="IPR020802">
    <property type="entry name" value="TesA-like"/>
</dbReference>
<dbReference type="RefSeq" id="WP_392815468.1">
    <property type="nucleotide sequence ID" value="NZ_JBICYV010000002.1"/>
</dbReference>
<protein>
    <submittedName>
        <fullName evidence="4">Thioesterase II family protein</fullName>
    </submittedName>
</protein>
<feature type="domain" description="Thioesterase TesA-like" evidence="3">
    <location>
        <begin position="27"/>
        <end position="248"/>
    </location>
</feature>
<keyword evidence="5" id="KW-1185">Reference proteome</keyword>
<evidence type="ECO:0000256" key="1">
    <source>
        <dbReference type="ARBA" id="ARBA00007169"/>
    </source>
</evidence>
<evidence type="ECO:0000256" key="2">
    <source>
        <dbReference type="ARBA" id="ARBA00022801"/>
    </source>
</evidence>
<dbReference type="InterPro" id="IPR029058">
    <property type="entry name" value="AB_hydrolase_fold"/>
</dbReference>
<comment type="similarity">
    <text evidence="1">Belongs to the thioesterase family.</text>
</comment>
<dbReference type="SUPFAM" id="SSF53474">
    <property type="entry name" value="alpha/beta-Hydrolases"/>
    <property type="match status" value="1"/>
</dbReference>